<organism evidence="7 8">
    <name type="scientific">Pseudaminobacter soli</name>
    <name type="common">ex Zhang et al. 2022</name>
    <dbReference type="NCBI Taxonomy" id="2831468"/>
    <lineage>
        <taxon>Bacteria</taxon>
        <taxon>Pseudomonadati</taxon>
        <taxon>Pseudomonadota</taxon>
        <taxon>Alphaproteobacteria</taxon>
        <taxon>Hyphomicrobiales</taxon>
        <taxon>Phyllobacteriaceae</taxon>
        <taxon>Pseudaminobacter</taxon>
    </lineage>
</organism>
<dbReference type="PANTHER" id="PTHR43201:SF5">
    <property type="entry name" value="MEDIUM-CHAIN ACYL-COA LIGASE ACSF2, MITOCHONDRIAL"/>
    <property type="match status" value="1"/>
</dbReference>
<evidence type="ECO:0000313" key="8">
    <source>
        <dbReference type="Proteomes" id="UP000680348"/>
    </source>
</evidence>
<protein>
    <submittedName>
        <fullName evidence="7">AMP-binding protein</fullName>
    </submittedName>
</protein>
<name>A0A942DXU1_9HYPH</name>
<keyword evidence="3" id="KW-0547">Nucleotide-binding</keyword>
<dbReference type="AlphaFoldDB" id="A0A942DXU1"/>
<dbReference type="Gene3D" id="3.30.300.30">
    <property type="match status" value="1"/>
</dbReference>
<reference evidence="7" key="1">
    <citation type="submission" date="2021-04" db="EMBL/GenBank/DDBJ databases">
        <title>Pseudaminobacter soli sp. nov., isolated from paddy soil contaminated by heavy metals.</title>
        <authorList>
            <person name="Zhang K."/>
        </authorList>
    </citation>
    <scope>NUCLEOTIDE SEQUENCE</scope>
    <source>
        <strain evidence="7">19-2017</strain>
    </source>
</reference>
<evidence type="ECO:0000256" key="2">
    <source>
        <dbReference type="ARBA" id="ARBA00022598"/>
    </source>
</evidence>
<comment type="similarity">
    <text evidence="1">Belongs to the ATP-dependent AMP-binding enzyme family.</text>
</comment>
<feature type="domain" description="AMP-dependent synthetase/ligase" evidence="5">
    <location>
        <begin position="15"/>
        <end position="361"/>
    </location>
</feature>
<accession>A0A942DXU1</accession>
<dbReference type="Proteomes" id="UP000680348">
    <property type="component" value="Unassembled WGS sequence"/>
</dbReference>
<proteinExistence type="inferred from homology"/>
<dbReference type="InterPro" id="IPR042099">
    <property type="entry name" value="ANL_N_sf"/>
</dbReference>
<evidence type="ECO:0000256" key="3">
    <source>
        <dbReference type="ARBA" id="ARBA00022741"/>
    </source>
</evidence>
<dbReference type="Gene3D" id="3.40.50.12780">
    <property type="entry name" value="N-terminal domain of ligase-like"/>
    <property type="match status" value="1"/>
</dbReference>
<sequence>MKTTVLSLLRAAPDTAIVLTAPGRRGLTYRELRQLVGRIHRQLAARGIGAGDRVAIVLPNGPEMAAAFLAAASGLSAAPLNPAYKQAEYEFYLSDLRPKLVLVEAGSDNPVRAAAEKLGVAVAELKVEADAPAGAFSLWSEEAGCVPPSPDHEALVLHTSGTTSRPKVVPLSQANLFASARNIADTLQLTAQDHCLNIMPLFHIHGLMAVILASAGAGASVCCTPGFNALRFFGWATEEKPSWYSAVPTMHQAILQRAERNPEAVAQMKLRFVRSSSASLPPAVFKALQETFHCPVIEAYGMTEASHQMASNPLPPGEQRPGFVGRAAGPEICILDADGAPLATGKEGEVCIRGTNVTSGYENNPTANAASFVDGWFRTGDQGYLDADGYLKITGRIKEIINRGGEKVSPLEVDDVLLEHPAVRQAVTFAMPHKTLGEEVAAAIVLVEGATLEPAALQAFAAETLAAYKVPRRIVILDEVPKGATGKVQRIALAGLLGLGEE</sequence>
<evidence type="ECO:0000256" key="1">
    <source>
        <dbReference type="ARBA" id="ARBA00006432"/>
    </source>
</evidence>
<dbReference type="GO" id="GO:0031956">
    <property type="term" value="F:medium-chain fatty acid-CoA ligase activity"/>
    <property type="evidence" value="ECO:0007669"/>
    <property type="project" value="TreeGrafter"/>
</dbReference>
<dbReference type="InterPro" id="IPR045851">
    <property type="entry name" value="AMP-bd_C_sf"/>
</dbReference>
<dbReference type="GO" id="GO:0005524">
    <property type="term" value="F:ATP binding"/>
    <property type="evidence" value="ECO:0007669"/>
    <property type="project" value="UniProtKB-KW"/>
</dbReference>
<dbReference type="InterPro" id="IPR000873">
    <property type="entry name" value="AMP-dep_synth/lig_dom"/>
</dbReference>
<dbReference type="SUPFAM" id="SSF56801">
    <property type="entry name" value="Acetyl-CoA synthetase-like"/>
    <property type="match status" value="1"/>
</dbReference>
<dbReference type="InterPro" id="IPR020845">
    <property type="entry name" value="AMP-binding_CS"/>
</dbReference>
<feature type="domain" description="AMP-binding enzyme C-terminal" evidence="6">
    <location>
        <begin position="412"/>
        <end position="487"/>
    </location>
</feature>
<keyword evidence="2" id="KW-0436">Ligase</keyword>
<dbReference type="Pfam" id="PF00501">
    <property type="entry name" value="AMP-binding"/>
    <property type="match status" value="1"/>
</dbReference>
<dbReference type="InterPro" id="IPR025110">
    <property type="entry name" value="AMP-bd_C"/>
</dbReference>
<dbReference type="CDD" id="cd05926">
    <property type="entry name" value="FACL_fum10p_like"/>
    <property type="match status" value="1"/>
</dbReference>
<dbReference type="Pfam" id="PF13193">
    <property type="entry name" value="AMP-binding_C"/>
    <property type="match status" value="1"/>
</dbReference>
<dbReference type="EMBL" id="JAGWCR010000006">
    <property type="protein sequence ID" value="MBS3649378.1"/>
    <property type="molecule type" value="Genomic_DNA"/>
</dbReference>
<dbReference type="RefSeq" id="WP_188254950.1">
    <property type="nucleotide sequence ID" value="NZ_JABVCF010000006.1"/>
</dbReference>
<dbReference type="GO" id="GO:0006631">
    <property type="term" value="P:fatty acid metabolic process"/>
    <property type="evidence" value="ECO:0007669"/>
    <property type="project" value="TreeGrafter"/>
</dbReference>
<dbReference type="InterPro" id="IPR045310">
    <property type="entry name" value="Pcs60-like"/>
</dbReference>
<keyword evidence="8" id="KW-1185">Reference proteome</keyword>
<keyword evidence="4" id="KW-0067">ATP-binding</keyword>
<dbReference type="PROSITE" id="PS00455">
    <property type="entry name" value="AMP_BINDING"/>
    <property type="match status" value="1"/>
</dbReference>
<evidence type="ECO:0000259" key="6">
    <source>
        <dbReference type="Pfam" id="PF13193"/>
    </source>
</evidence>
<comment type="caution">
    <text evidence="7">The sequence shown here is derived from an EMBL/GenBank/DDBJ whole genome shotgun (WGS) entry which is preliminary data.</text>
</comment>
<evidence type="ECO:0000256" key="4">
    <source>
        <dbReference type="ARBA" id="ARBA00022840"/>
    </source>
</evidence>
<dbReference type="PANTHER" id="PTHR43201">
    <property type="entry name" value="ACYL-COA SYNTHETASE"/>
    <property type="match status" value="1"/>
</dbReference>
<evidence type="ECO:0000313" key="7">
    <source>
        <dbReference type="EMBL" id="MBS3649378.1"/>
    </source>
</evidence>
<evidence type="ECO:0000259" key="5">
    <source>
        <dbReference type="Pfam" id="PF00501"/>
    </source>
</evidence>
<gene>
    <name evidence="7" type="ORF">KEU06_12230</name>
</gene>